<dbReference type="EMBL" id="BONN01000005">
    <property type="protein sequence ID" value="GIG32994.1"/>
    <property type="molecule type" value="Genomic_DNA"/>
</dbReference>
<keyword evidence="4" id="KW-1185">Reference proteome</keyword>
<dbReference type="Proteomes" id="UP000618382">
    <property type="component" value="Unassembled WGS sequence"/>
</dbReference>
<name>A0A7Y9JZC9_9CELL</name>
<dbReference type="EMBL" id="JACCBK010000001">
    <property type="protein sequence ID" value="NYD87801.1"/>
    <property type="molecule type" value="Genomic_DNA"/>
</dbReference>
<protein>
    <submittedName>
        <fullName evidence="2">Uncharacterized protein</fullName>
    </submittedName>
</protein>
<proteinExistence type="predicted"/>
<evidence type="ECO:0000313" key="4">
    <source>
        <dbReference type="Proteomes" id="UP000618382"/>
    </source>
</evidence>
<dbReference type="Proteomes" id="UP000577956">
    <property type="component" value="Unassembled WGS sequence"/>
</dbReference>
<comment type="caution">
    <text evidence="2">The sequence shown here is derived from an EMBL/GenBank/DDBJ whole genome shotgun (WGS) entry which is preliminary data.</text>
</comment>
<gene>
    <name evidence="2" type="ORF">BKA21_003350</name>
    <name evidence="1" type="ORF">Col01nite_21530</name>
</gene>
<dbReference type="AlphaFoldDB" id="A0A7Y9JZC9"/>
<dbReference type="RefSeq" id="WP_140460122.1">
    <property type="nucleotide sequence ID" value="NZ_BAABFI010000010.1"/>
</dbReference>
<evidence type="ECO:0000313" key="3">
    <source>
        <dbReference type="Proteomes" id="UP000577956"/>
    </source>
</evidence>
<reference evidence="1 4" key="2">
    <citation type="submission" date="2021-01" db="EMBL/GenBank/DDBJ databases">
        <title>Whole genome shotgun sequence of Cellulomonas oligotrophica NBRC 109435.</title>
        <authorList>
            <person name="Komaki H."/>
            <person name="Tamura T."/>
        </authorList>
    </citation>
    <scope>NUCLEOTIDE SEQUENCE [LARGE SCALE GENOMIC DNA]</scope>
    <source>
        <strain evidence="1 4">NBRC 109435</strain>
    </source>
</reference>
<accession>A0A7Y9JZC9</accession>
<evidence type="ECO:0000313" key="1">
    <source>
        <dbReference type="EMBL" id="GIG32994.1"/>
    </source>
</evidence>
<sequence length="174" mass="18624">MSRTTRITRLPAATDPLAKFRSTRATARRRHAADADLLGAAERTVGSEPLRFPLTVVSTAKAAALTGPRLSPHSNAVRELAAAAWGTSRHELAANGSSPHWVRAIPDAQRVLEQMTVFHLNSRDVDAAYTAAAAHEVLDEVYGRISREMGARLARNVFAIHRAAADATDGPVAS</sequence>
<reference evidence="2 3" key="1">
    <citation type="submission" date="2020-07" db="EMBL/GenBank/DDBJ databases">
        <title>Sequencing the genomes of 1000 actinobacteria strains.</title>
        <authorList>
            <person name="Klenk H.-P."/>
        </authorList>
    </citation>
    <scope>NUCLEOTIDE SEQUENCE [LARGE SCALE GENOMIC DNA]</scope>
    <source>
        <strain evidence="2 3">DSM 24482</strain>
    </source>
</reference>
<organism evidence="2 3">
    <name type="scientific">Cellulomonas oligotrophica</name>
    <dbReference type="NCBI Taxonomy" id="931536"/>
    <lineage>
        <taxon>Bacteria</taxon>
        <taxon>Bacillati</taxon>
        <taxon>Actinomycetota</taxon>
        <taxon>Actinomycetes</taxon>
        <taxon>Micrococcales</taxon>
        <taxon>Cellulomonadaceae</taxon>
        <taxon>Cellulomonas</taxon>
    </lineage>
</organism>
<evidence type="ECO:0000313" key="2">
    <source>
        <dbReference type="EMBL" id="NYD87801.1"/>
    </source>
</evidence>